<reference evidence="1 2" key="1">
    <citation type="journal article" date="2016" name="Nat. Commun.">
        <title>Thousands of microbial genomes shed light on interconnected biogeochemical processes in an aquifer system.</title>
        <authorList>
            <person name="Anantharaman K."/>
            <person name="Brown C.T."/>
            <person name="Hug L.A."/>
            <person name="Sharon I."/>
            <person name="Castelle C.J."/>
            <person name="Probst A.J."/>
            <person name="Thomas B.C."/>
            <person name="Singh A."/>
            <person name="Wilkins M.J."/>
            <person name="Karaoz U."/>
            <person name="Brodie E.L."/>
            <person name="Williams K.H."/>
            <person name="Hubbard S.S."/>
            <person name="Banfield J.F."/>
        </authorList>
    </citation>
    <scope>NUCLEOTIDE SEQUENCE [LARGE SCALE GENOMIC DNA]</scope>
</reference>
<evidence type="ECO:0000313" key="1">
    <source>
        <dbReference type="EMBL" id="OGF71435.1"/>
    </source>
</evidence>
<protein>
    <recommendedName>
        <fullName evidence="3">Toxin YoeB</fullName>
    </recommendedName>
</protein>
<evidence type="ECO:0008006" key="3">
    <source>
        <dbReference type="Google" id="ProtNLM"/>
    </source>
</evidence>
<dbReference type="Gene3D" id="3.30.2310.20">
    <property type="entry name" value="RelE-like"/>
    <property type="match status" value="1"/>
</dbReference>
<evidence type="ECO:0000313" key="2">
    <source>
        <dbReference type="Proteomes" id="UP000178743"/>
    </source>
</evidence>
<proteinExistence type="predicted"/>
<gene>
    <name evidence="1" type="ORF">A3C05_01530</name>
</gene>
<comment type="caution">
    <text evidence="1">The sequence shown here is derived from an EMBL/GenBank/DDBJ whole genome shotgun (WGS) entry which is preliminary data.</text>
</comment>
<organism evidence="1 2">
    <name type="scientific">Candidatus Giovannonibacteria bacterium RIFCSPHIGHO2_02_FULL_45_40</name>
    <dbReference type="NCBI Taxonomy" id="1798337"/>
    <lineage>
        <taxon>Bacteria</taxon>
        <taxon>Candidatus Giovannoniibacteriota</taxon>
    </lineage>
</organism>
<dbReference type="Proteomes" id="UP000178743">
    <property type="component" value="Unassembled WGS sequence"/>
</dbReference>
<name>A0A1F5W709_9BACT</name>
<accession>A0A1F5W709</accession>
<dbReference type="AlphaFoldDB" id="A0A1F5W709"/>
<dbReference type="InterPro" id="IPR035093">
    <property type="entry name" value="RelE/ParE_toxin_dom_sf"/>
</dbReference>
<dbReference type="EMBL" id="MFHP01000032">
    <property type="protein sequence ID" value="OGF71435.1"/>
    <property type="molecule type" value="Genomic_DNA"/>
</dbReference>
<dbReference type="SUPFAM" id="SSF143011">
    <property type="entry name" value="RelE-like"/>
    <property type="match status" value="1"/>
</dbReference>
<sequence>MKILPLHYDLVEYLRKRQLENKFEKQKQFFESNPFHPSLETELLEPRTLRIWSFRIDRKYRTIFIFREKDTIEIIDVNNHYK</sequence>